<feature type="compositionally biased region" description="Basic and acidic residues" evidence="1">
    <location>
        <begin position="79"/>
        <end position="89"/>
    </location>
</feature>
<dbReference type="Proteomes" id="UP000292957">
    <property type="component" value="Unassembled WGS sequence"/>
</dbReference>
<gene>
    <name evidence="2" type="ORF">BD311DRAFT_754877</name>
</gene>
<dbReference type="AlphaFoldDB" id="A0A4Q9MVV5"/>
<evidence type="ECO:0000256" key="1">
    <source>
        <dbReference type="SAM" id="MobiDB-lite"/>
    </source>
</evidence>
<reference evidence="2" key="1">
    <citation type="submission" date="2019-01" db="EMBL/GenBank/DDBJ databases">
        <title>Draft genome sequences of three monokaryotic isolates of the white-rot basidiomycete fungus Dichomitus squalens.</title>
        <authorList>
            <consortium name="DOE Joint Genome Institute"/>
            <person name="Lopez S.C."/>
            <person name="Andreopoulos B."/>
            <person name="Pangilinan J."/>
            <person name="Lipzen A."/>
            <person name="Riley R."/>
            <person name="Ahrendt S."/>
            <person name="Ng V."/>
            <person name="Barry K."/>
            <person name="Daum C."/>
            <person name="Grigoriev I.V."/>
            <person name="Hilden K.S."/>
            <person name="Makela M.R."/>
            <person name="de Vries R.P."/>
        </authorList>
    </citation>
    <scope>NUCLEOTIDE SEQUENCE [LARGE SCALE GENOMIC DNA]</scope>
    <source>
        <strain evidence="2">OM18370.1</strain>
    </source>
</reference>
<sequence>MPGVLSREHTPGSASSNRTLWWRLPIRISYDGDACGKVDLQIERRAHSPFLHAPYACAKHQNDPSTRKNSRNHFRRRSQRQDRIVRSRRSAECRQTRSVTRMQSPRHCCRKCAVVWVCLLSRPWSPSLSGSVSPPGGRLTDSISHMPLYIDFSGNCTAANANIPSPHNRSCSMSSPIPIWGSLGPLHTTLSPPYGTCALILRSHQNDKLRKTSSSRHPYLTHQLGRDKPYLPRLLVPLISIWMRHQQAAQLPALESSGSPPSCDEWRTQPDMTSSRPQSWVVCISERNQHNRLRLTHTTNTRGTDGKQVHVRREGISHEKNEASYTVTKLSVCWYIYPIYQLPSPPPSDSSPVQYPFHAFPHHVPPADPCHPSAT</sequence>
<accession>A0A4Q9MVV5</accession>
<feature type="compositionally biased region" description="Basic residues" evidence="1">
    <location>
        <begin position="68"/>
        <end position="78"/>
    </location>
</feature>
<dbReference type="EMBL" id="ML143406">
    <property type="protein sequence ID" value="TBU30436.1"/>
    <property type="molecule type" value="Genomic_DNA"/>
</dbReference>
<organism evidence="2">
    <name type="scientific">Dichomitus squalens</name>
    <dbReference type="NCBI Taxonomy" id="114155"/>
    <lineage>
        <taxon>Eukaryota</taxon>
        <taxon>Fungi</taxon>
        <taxon>Dikarya</taxon>
        <taxon>Basidiomycota</taxon>
        <taxon>Agaricomycotina</taxon>
        <taxon>Agaricomycetes</taxon>
        <taxon>Polyporales</taxon>
        <taxon>Polyporaceae</taxon>
        <taxon>Dichomitus</taxon>
    </lineage>
</organism>
<name>A0A4Q9MVV5_9APHY</name>
<feature type="region of interest" description="Disordered" evidence="1">
    <location>
        <begin position="253"/>
        <end position="278"/>
    </location>
</feature>
<proteinExistence type="predicted"/>
<evidence type="ECO:0000313" key="2">
    <source>
        <dbReference type="EMBL" id="TBU30436.1"/>
    </source>
</evidence>
<protein>
    <submittedName>
        <fullName evidence="2">Uncharacterized protein</fullName>
    </submittedName>
</protein>
<feature type="region of interest" description="Disordered" evidence="1">
    <location>
        <begin position="59"/>
        <end position="89"/>
    </location>
</feature>